<feature type="region of interest" description="Disordered" evidence="1">
    <location>
        <begin position="1"/>
        <end position="44"/>
    </location>
</feature>
<evidence type="ECO:0000256" key="1">
    <source>
        <dbReference type="SAM" id="MobiDB-lite"/>
    </source>
</evidence>
<keyword evidence="2" id="KW-0812">Transmembrane</keyword>
<comment type="caution">
    <text evidence="3">The sequence shown here is derived from an EMBL/GenBank/DDBJ whole genome shotgun (WGS) entry which is preliminary data.</text>
</comment>
<keyword evidence="2" id="KW-1133">Transmembrane helix</keyword>
<feature type="transmembrane region" description="Helical" evidence="2">
    <location>
        <begin position="123"/>
        <end position="143"/>
    </location>
</feature>
<feature type="compositionally biased region" description="Pro residues" evidence="1">
    <location>
        <begin position="32"/>
        <end position="42"/>
    </location>
</feature>
<protein>
    <submittedName>
        <fullName evidence="3">Uncharacterized protein</fullName>
    </submittedName>
</protein>
<feature type="region of interest" description="Disordered" evidence="1">
    <location>
        <begin position="58"/>
        <end position="119"/>
    </location>
</feature>
<gene>
    <name evidence="3" type="ORF">CH63R_04746</name>
</gene>
<keyword evidence="4" id="KW-1185">Reference proteome</keyword>
<proteinExistence type="predicted"/>
<name>A0A1B7YK91_COLHI</name>
<dbReference type="AlphaFoldDB" id="A0A1B7YK91"/>
<dbReference type="GeneID" id="28863828"/>
<dbReference type="KEGG" id="chig:CH63R_04746"/>
<dbReference type="RefSeq" id="XP_018160967.1">
    <property type="nucleotide sequence ID" value="XM_018299721.1"/>
</dbReference>
<dbReference type="VEuPathDB" id="FungiDB:CH63R_04746"/>
<sequence length="260" mass="27813">MTVEEARKEPRTRREERRGAEGAAGLASLHPTPSPSRIPRFPPHASLFALSGGLALQNKSGEDTGGQSNTRGGALLGTEGDDDGRLGPRVLARRRGRSARDHPGPQGLQGPRSAHRRNRRKGLAMRIGGTAGGLAVVFVVGRLEEWWLVSRVTSSIRPSSTPAVRRRAVPHLGDGVNARPVVAYPVVDVVGEESSGDGTGSGDEADGREARLDLHPCLSGLSLASVFGEVVDSLRRGDSELEVEHWRELRFRGPRVSSNI</sequence>
<accession>A0A1B7YK91</accession>
<evidence type="ECO:0000313" key="4">
    <source>
        <dbReference type="Proteomes" id="UP000092177"/>
    </source>
</evidence>
<dbReference type="EMBL" id="LTAN01000003">
    <property type="protein sequence ID" value="OBR12450.1"/>
    <property type="molecule type" value="Genomic_DNA"/>
</dbReference>
<evidence type="ECO:0000256" key="2">
    <source>
        <dbReference type="SAM" id="Phobius"/>
    </source>
</evidence>
<keyword evidence="2" id="KW-0472">Membrane</keyword>
<evidence type="ECO:0000313" key="3">
    <source>
        <dbReference type="EMBL" id="OBR12450.1"/>
    </source>
</evidence>
<reference evidence="4" key="1">
    <citation type="journal article" date="2017" name="BMC Genomics">
        <title>Gapless genome assembly of Colletotrichum higginsianum reveals chromosome structure and association of transposable elements with secondary metabolite gene clusters.</title>
        <authorList>
            <person name="Dallery J.-F."/>
            <person name="Lapalu N."/>
            <person name="Zampounis A."/>
            <person name="Pigne S."/>
            <person name="Luyten I."/>
            <person name="Amselem J."/>
            <person name="Wittenberg A.H.J."/>
            <person name="Zhou S."/>
            <person name="de Queiroz M.V."/>
            <person name="Robin G.P."/>
            <person name="Auger A."/>
            <person name="Hainaut M."/>
            <person name="Henrissat B."/>
            <person name="Kim K.-T."/>
            <person name="Lee Y.-H."/>
            <person name="Lespinet O."/>
            <person name="Schwartz D.C."/>
            <person name="Thon M.R."/>
            <person name="O'Connell R.J."/>
        </authorList>
    </citation>
    <scope>NUCLEOTIDE SEQUENCE [LARGE SCALE GENOMIC DNA]</scope>
    <source>
        <strain evidence="4">IMI 349063</strain>
    </source>
</reference>
<organism evidence="3 4">
    <name type="scientific">Colletotrichum higginsianum (strain IMI 349063)</name>
    <name type="common">Crucifer anthracnose fungus</name>
    <dbReference type="NCBI Taxonomy" id="759273"/>
    <lineage>
        <taxon>Eukaryota</taxon>
        <taxon>Fungi</taxon>
        <taxon>Dikarya</taxon>
        <taxon>Ascomycota</taxon>
        <taxon>Pezizomycotina</taxon>
        <taxon>Sordariomycetes</taxon>
        <taxon>Hypocreomycetidae</taxon>
        <taxon>Glomerellales</taxon>
        <taxon>Glomerellaceae</taxon>
        <taxon>Colletotrichum</taxon>
        <taxon>Colletotrichum destructivum species complex</taxon>
    </lineage>
</organism>
<feature type="compositionally biased region" description="Basic and acidic residues" evidence="1">
    <location>
        <begin position="1"/>
        <end position="20"/>
    </location>
</feature>
<dbReference type="Proteomes" id="UP000092177">
    <property type="component" value="Chromosome 3"/>
</dbReference>